<evidence type="ECO:0000259" key="5">
    <source>
        <dbReference type="Pfam" id="PF19087"/>
    </source>
</evidence>
<evidence type="ECO:0000259" key="4">
    <source>
        <dbReference type="Pfam" id="PF07564"/>
    </source>
</evidence>
<protein>
    <submittedName>
        <fullName evidence="6">DUF1542 domain-containing protein</fullName>
    </submittedName>
</protein>
<reference evidence="6 7" key="1">
    <citation type="submission" date="2021-11" db="EMBL/GenBank/DDBJ databases">
        <title>Comparative genomics of bee honey and flower isolates.</title>
        <authorList>
            <person name="Bechtner J.D."/>
            <person name="Gallus M.K."/>
            <person name="Ehrmann M."/>
        </authorList>
    </citation>
    <scope>NUCLEOTIDE SEQUENCE [LARGE SCALE GENOMIC DNA]</scope>
    <source>
        <strain evidence="6 7">M161</strain>
    </source>
</reference>
<feature type="domain" description="DUF1542" evidence="4">
    <location>
        <begin position="1060"/>
        <end position="1131"/>
    </location>
</feature>
<comment type="caution">
    <text evidence="6">The sequence shown here is derived from an EMBL/GenBank/DDBJ whole genome shotgun (WGS) entry which is preliminary data.</text>
</comment>
<evidence type="ECO:0000256" key="1">
    <source>
        <dbReference type="SAM" id="Coils"/>
    </source>
</evidence>
<gene>
    <name evidence="6" type="ORF">LNP07_03815</name>
</gene>
<evidence type="ECO:0000256" key="2">
    <source>
        <dbReference type="SAM" id="MobiDB-lite"/>
    </source>
</evidence>
<feature type="chain" id="PRO_5047410543" evidence="3">
    <location>
        <begin position="24"/>
        <end position="1521"/>
    </location>
</feature>
<evidence type="ECO:0000313" key="7">
    <source>
        <dbReference type="Proteomes" id="UP001522905"/>
    </source>
</evidence>
<accession>A0ABT0I1P7</accession>
<keyword evidence="3" id="KW-0732">Signal</keyword>
<keyword evidence="1" id="KW-0175">Coiled coil</keyword>
<proteinExistence type="predicted"/>
<dbReference type="Pfam" id="PF19087">
    <property type="entry name" value="DUF5776"/>
    <property type="match status" value="1"/>
</dbReference>
<dbReference type="Gene3D" id="1.20.5.420">
    <property type="entry name" value="Immunoglobulin FC, subunit C"/>
    <property type="match status" value="1"/>
</dbReference>
<dbReference type="RefSeq" id="WP_248601644.1">
    <property type="nucleotide sequence ID" value="NZ_JAJIAO010000002.1"/>
</dbReference>
<organism evidence="6 7">
    <name type="scientific">Apilactobacillus xinyiensis</name>
    <dbReference type="NCBI Taxonomy" id="2841032"/>
    <lineage>
        <taxon>Bacteria</taxon>
        <taxon>Bacillati</taxon>
        <taxon>Bacillota</taxon>
        <taxon>Bacilli</taxon>
        <taxon>Lactobacillales</taxon>
        <taxon>Lactobacillaceae</taxon>
        <taxon>Apilactobacillus</taxon>
    </lineage>
</organism>
<dbReference type="Proteomes" id="UP001522905">
    <property type="component" value="Unassembled WGS sequence"/>
</dbReference>
<feature type="compositionally biased region" description="Polar residues" evidence="2">
    <location>
        <begin position="275"/>
        <end position="286"/>
    </location>
</feature>
<feature type="domain" description="DUF5776" evidence="5">
    <location>
        <begin position="1451"/>
        <end position="1518"/>
    </location>
</feature>
<feature type="coiled-coil region" evidence="1">
    <location>
        <begin position="373"/>
        <end position="400"/>
    </location>
</feature>
<dbReference type="EMBL" id="JAJIAO010000002">
    <property type="protein sequence ID" value="MCK8624637.1"/>
    <property type="molecule type" value="Genomic_DNA"/>
</dbReference>
<keyword evidence="7" id="KW-1185">Reference proteome</keyword>
<feature type="region of interest" description="Disordered" evidence="2">
    <location>
        <begin position="275"/>
        <end position="296"/>
    </location>
</feature>
<feature type="coiled-coil region" evidence="1">
    <location>
        <begin position="749"/>
        <end position="776"/>
    </location>
</feature>
<feature type="domain" description="DUF1542" evidence="4">
    <location>
        <begin position="974"/>
        <end position="1045"/>
    </location>
</feature>
<dbReference type="Pfam" id="PF07564">
    <property type="entry name" value="DUF1542"/>
    <property type="match status" value="5"/>
</dbReference>
<dbReference type="InterPro" id="IPR011439">
    <property type="entry name" value="DUF1542"/>
</dbReference>
<evidence type="ECO:0000313" key="6">
    <source>
        <dbReference type="EMBL" id="MCK8624637.1"/>
    </source>
</evidence>
<feature type="domain" description="DUF1542" evidence="4">
    <location>
        <begin position="463"/>
        <end position="532"/>
    </location>
</feature>
<evidence type="ECO:0000256" key="3">
    <source>
        <dbReference type="SAM" id="SignalP"/>
    </source>
</evidence>
<name>A0ABT0I1P7_9LACO</name>
<feature type="domain" description="DUF1542" evidence="4">
    <location>
        <begin position="1254"/>
        <end position="1304"/>
    </location>
</feature>
<feature type="domain" description="DUF1542" evidence="4">
    <location>
        <begin position="718"/>
        <end position="785"/>
    </location>
</feature>
<feature type="coiled-coil region" evidence="1">
    <location>
        <begin position="971"/>
        <end position="1027"/>
    </location>
</feature>
<dbReference type="InterPro" id="IPR044081">
    <property type="entry name" value="DUF5776"/>
</dbReference>
<feature type="signal peptide" evidence="3">
    <location>
        <begin position="1"/>
        <end position="23"/>
    </location>
</feature>
<sequence>MNKKIKMYASLLSIIAASTGAIAVAPQVVRADPNTVNANSDVSSSTFAIRRIDGLTVGSNRVSLYVPGARNFPGTIYAIGVKRPDQSSYMWWSSGIDESNDGTIFSVSFTNPTNQIFVSSPFNVGKKMTFVVQFQVNGKNIQSDAYSKPLDNTIVMTSKTAAKSLLDVLSPFIGNDAVQDGKNDIEDSTTLTGIAQATINAIFRSFDKMSDDFNAKIDGMSNLSDNDKNDLKKQFANKISAAKSKLNGTTSINDITSAFNDVKSGYDNLLNQAKNNSDSNLSGQKQKQIKALDDDLSGKKSQIDKMSLSDDLKNAAKQELQSIHDRAVEQVNNANTLKDIDSAGVGGTNDLDNAFRKINSKHENIRASRDLYKRTLSDKAAQLNAQIDNLTNLSDTKKAEYKNQINKELSVGTNEIDKESDDSKFSGIATTYSKNMQDLFDGIKTNHDNGLNNEKLTATSQNSKLQQTHDNLVKQLDNLGNLTKDQKDALTKQLDNALNDAVTSVKNAANSNQIDKAVNDGIDNMNNIFKDTKTNHDANLQTYKDSQIANLNNYANQDKNIIDGLTNLSDADKNIMKSTIDAKLNTAIAKIEAANGNTAVDAAVAAGKKDMDDYANSQKSNHDQGLQKSKDLANNQLDSQASAIKAKIDGLTNLSDSDKQAAKDKVDSEISTAKQLISNSKTSKDISDNLATNAKSLDDQFNTLKNNHDQQLAANITTATGDLNAKRDNLLKMLNDLTNLSDNQKQDIIKNLNTDFENAKKNINQSKNNSDIAKAKNYGIQALENDYQSNKKTHDDNLQKDKNNAIASLKSIVSNQIDKVNGMTNLSDLDKKAMVDRINADQDDKILAINRALTTNSANSIGTNAQNMITNYVANKDKIQKENLRHTKSLVNKALDSQLKDLQDQVDALTNLSSADKSKIKSTLAKQVLDNQDNINTLDNENNVNAAYDSQKQILQNMFNDVKDSHDKTLQNSKNNAIAKLQNEYDSLNDEIDSLTNLSDGQRSSLINQLSKKFNDYQNKISQDNNDNDINSDDDQGISDMDNIFNTVKAGHDRDLANDKQNDKSKVNSAVNDAKNMINNLTNLSDAEKQAFLDNLLSISDETNNMIDSSVTTGDADEATQNAINNIKQYSNDQKQAHDDALKASKDDAKVELSNQLHDINLRVGQLTNLSPEQRKIAADTLSNIVNASQNEIDASIKDGQINDSASLATKNMNDFFNKLKADHDEGLRNDRIVAGQGLGASFGFLSGSLDDLDNLTPDQKQEARAKLNDVLSKYNDQINKGMKTDDINSALNQALNELNHIYDNSKKLNASQNYDYYKFNGFENNYNNSNGSNHKPDNSQSSGNIKIACTNRRINKSNIFKSVPVAVYTNKSIKLYYDPYFKNRLGWKYSDKDSLNLGRPSFIVRRVMYGKNGKPIAYYVQNMDYKTSNSDSYKKYGWIRSTGNMIRGLYYSKAPSKTLVIKAKHGLNYYRKANLSSKVGHYKNGQKLHIKKIVRSGLTTRILLSNGKYVSGNKLLVKIM</sequence>